<dbReference type="Pfam" id="PF03358">
    <property type="entry name" value="FMN_red"/>
    <property type="match status" value="1"/>
</dbReference>
<dbReference type="InterPro" id="IPR019912">
    <property type="entry name" value="FMN_Rdtase_MsuE-like"/>
</dbReference>
<feature type="domain" description="NADPH-dependent FMN reductase-like" evidence="5">
    <location>
        <begin position="5"/>
        <end position="147"/>
    </location>
</feature>
<evidence type="ECO:0000256" key="2">
    <source>
        <dbReference type="ARBA" id="ARBA00022630"/>
    </source>
</evidence>
<dbReference type="InterPro" id="IPR051814">
    <property type="entry name" value="NAD(P)H-dep_FMN_reductase"/>
</dbReference>
<name>A0A9X1AGE0_9HYPH</name>
<dbReference type="RefSeq" id="WP_214393348.1">
    <property type="nucleotide sequence ID" value="NZ_JAFLWW010000012.1"/>
</dbReference>
<dbReference type="NCBIfam" id="TIGR03566">
    <property type="entry name" value="FMN_reduc_MsuE"/>
    <property type="match status" value="1"/>
</dbReference>
<evidence type="ECO:0000256" key="1">
    <source>
        <dbReference type="ARBA" id="ARBA00005990"/>
    </source>
</evidence>
<reference evidence="6" key="1">
    <citation type="journal article" date="2021" name="Microorganisms">
        <title>Phylogenomic Reconstruction and Metabolic Potential of the Genus Aminobacter.</title>
        <authorList>
            <person name="Artuso I."/>
            <person name="Turrini P."/>
            <person name="Pirolo M."/>
            <person name="Lugli G.A."/>
            <person name="Ventura M."/>
            <person name="Visca P."/>
        </authorList>
    </citation>
    <scope>NUCLEOTIDE SEQUENCE</scope>
    <source>
        <strain evidence="6">LMG 26462</strain>
    </source>
</reference>
<accession>A0A9X1AGE0</accession>
<keyword evidence="2" id="KW-0285">Flavoprotein</keyword>
<keyword evidence="7" id="KW-1185">Reference proteome</keyword>
<evidence type="ECO:0000313" key="7">
    <source>
        <dbReference type="Proteomes" id="UP001138921"/>
    </source>
</evidence>
<gene>
    <name evidence="6" type="primary">msuE</name>
    <name evidence="6" type="ORF">J1C56_28505</name>
</gene>
<dbReference type="PANTHER" id="PTHR43408">
    <property type="entry name" value="FMN REDUCTASE (NADPH)"/>
    <property type="match status" value="1"/>
</dbReference>
<dbReference type="InterPro" id="IPR005025">
    <property type="entry name" value="FMN_Rdtase-like_dom"/>
</dbReference>
<protein>
    <submittedName>
        <fullName evidence="6">FMN reductase</fullName>
    </submittedName>
</protein>
<keyword evidence="3" id="KW-0288">FMN</keyword>
<comment type="similarity">
    <text evidence="1">Belongs to the SsuE family.</text>
</comment>
<dbReference type="PANTHER" id="PTHR43408:SF2">
    <property type="entry name" value="FMN REDUCTASE (NADPH)"/>
    <property type="match status" value="1"/>
</dbReference>
<evidence type="ECO:0000256" key="4">
    <source>
        <dbReference type="ARBA" id="ARBA00023002"/>
    </source>
</evidence>
<sequence length="213" mass="23403">MTRPEIVGFSGSFSSPSRTRALVEEIARRTAQQYDRSFEVIDIGQFLPSLGAAHRLSDLDTKARRLVDHLLQAEALVVASPVYKGSYAGLFKHFIDLLEPTAFIGKPVLLAATGGGDRHALIVEHQLRPLFGFFEARTLATGIYASERDFVDQMSVSPILADRLDRAIAQFAPYLASRTRDELVSDSDAPQADIAIARGQWRSSTRDSNANLA</sequence>
<keyword evidence="4" id="KW-0560">Oxidoreductase</keyword>
<dbReference type="Gene3D" id="3.40.50.360">
    <property type="match status" value="1"/>
</dbReference>
<dbReference type="GO" id="GO:0016491">
    <property type="term" value="F:oxidoreductase activity"/>
    <property type="evidence" value="ECO:0007669"/>
    <property type="project" value="UniProtKB-KW"/>
</dbReference>
<evidence type="ECO:0000313" key="6">
    <source>
        <dbReference type="EMBL" id="MBT1159504.1"/>
    </source>
</evidence>
<dbReference type="Proteomes" id="UP001138921">
    <property type="component" value="Unassembled WGS sequence"/>
</dbReference>
<organism evidence="6 7">
    <name type="scientific">Aminobacter anthyllidis</name>
    <dbReference type="NCBI Taxonomy" id="1035067"/>
    <lineage>
        <taxon>Bacteria</taxon>
        <taxon>Pseudomonadati</taxon>
        <taxon>Pseudomonadota</taxon>
        <taxon>Alphaproteobacteria</taxon>
        <taxon>Hyphomicrobiales</taxon>
        <taxon>Phyllobacteriaceae</taxon>
        <taxon>Aminobacter</taxon>
    </lineage>
</organism>
<dbReference type="EMBL" id="JAFLWW010000012">
    <property type="protein sequence ID" value="MBT1159504.1"/>
    <property type="molecule type" value="Genomic_DNA"/>
</dbReference>
<dbReference type="AlphaFoldDB" id="A0A9X1AGE0"/>
<reference evidence="6" key="2">
    <citation type="submission" date="2021-03" db="EMBL/GenBank/DDBJ databases">
        <authorList>
            <person name="Artuso I."/>
            <person name="Turrini P."/>
            <person name="Pirolo M."/>
            <person name="Lugli G.A."/>
            <person name="Ventura M."/>
            <person name="Visca P."/>
        </authorList>
    </citation>
    <scope>NUCLEOTIDE SEQUENCE</scope>
    <source>
        <strain evidence="6">LMG 26462</strain>
    </source>
</reference>
<dbReference type="InterPro" id="IPR029039">
    <property type="entry name" value="Flavoprotein-like_sf"/>
</dbReference>
<proteinExistence type="inferred from homology"/>
<comment type="caution">
    <text evidence="6">The sequence shown here is derived from an EMBL/GenBank/DDBJ whole genome shotgun (WGS) entry which is preliminary data.</text>
</comment>
<dbReference type="SUPFAM" id="SSF52218">
    <property type="entry name" value="Flavoproteins"/>
    <property type="match status" value="1"/>
</dbReference>
<evidence type="ECO:0000256" key="3">
    <source>
        <dbReference type="ARBA" id="ARBA00022643"/>
    </source>
</evidence>
<evidence type="ECO:0000259" key="5">
    <source>
        <dbReference type="Pfam" id="PF03358"/>
    </source>
</evidence>